<keyword evidence="3" id="KW-1185">Reference proteome</keyword>
<organism evidence="2 3">
    <name type="scientific">Thalassotalea mangrovi</name>
    <dbReference type="NCBI Taxonomy" id="2572245"/>
    <lineage>
        <taxon>Bacteria</taxon>
        <taxon>Pseudomonadati</taxon>
        <taxon>Pseudomonadota</taxon>
        <taxon>Gammaproteobacteria</taxon>
        <taxon>Alteromonadales</taxon>
        <taxon>Colwelliaceae</taxon>
        <taxon>Thalassotalea</taxon>
    </lineage>
</organism>
<dbReference type="OrthoDB" id="6194160at2"/>
<protein>
    <submittedName>
        <fullName evidence="2">Prepilin-type N-terminal cleavage/methylation domain-containing protein</fullName>
    </submittedName>
</protein>
<reference evidence="2 3" key="1">
    <citation type="submission" date="2019-04" db="EMBL/GenBank/DDBJ databases">
        <title>Thalassotalea guangxiensis sp. nov., isolated from sediment of the coastal wetland.</title>
        <authorList>
            <person name="Zheng S."/>
            <person name="Zhang D."/>
        </authorList>
    </citation>
    <scope>NUCLEOTIDE SEQUENCE [LARGE SCALE GENOMIC DNA]</scope>
    <source>
        <strain evidence="2 3">ZS-4</strain>
    </source>
</reference>
<evidence type="ECO:0000313" key="3">
    <source>
        <dbReference type="Proteomes" id="UP000307999"/>
    </source>
</evidence>
<dbReference type="Pfam" id="PF07963">
    <property type="entry name" value="N_methyl"/>
    <property type="match status" value="1"/>
</dbReference>
<accession>A0A4U1B333</accession>
<sequence>MQRCDQQLVNCPVRVQGRFSSKGFSLLELLIALALFSYIFLGIAKLQLLLAQKSKMSNQQVAAANMGLDLMNKINRNHQAINDYITLAPTTISAAKDCQSAICSRADIARNDLYTIQNQLQSLPFARVKVTSQSDNALIQIFWHPNPAIGADFNCPQLKESDYHCFQLVRTLERTP</sequence>
<feature type="transmembrane region" description="Helical" evidence="1">
    <location>
        <begin position="29"/>
        <end position="50"/>
    </location>
</feature>
<dbReference type="Proteomes" id="UP000307999">
    <property type="component" value="Unassembled WGS sequence"/>
</dbReference>
<dbReference type="AlphaFoldDB" id="A0A4U1B333"/>
<dbReference type="RefSeq" id="WP_136736512.1">
    <property type="nucleotide sequence ID" value="NZ_SWDB01000030.1"/>
</dbReference>
<dbReference type="NCBIfam" id="TIGR02532">
    <property type="entry name" value="IV_pilin_GFxxxE"/>
    <property type="match status" value="1"/>
</dbReference>
<keyword evidence="1" id="KW-0472">Membrane</keyword>
<comment type="caution">
    <text evidence="2">The sequence shown here is derived from an EMBL/GenBank/DDBJ whole genome shotgun (WGS) entry which is preliminary data.</text>
</comment>
<name>A0A4U1B333_9GAMM</name>
<keyword evidence="1" id="KW-0812">Transmembrane</keyword>
<keyword evidence="1" id="KW-1133">Transmembrane helix</keyword>
<gene>
    <name evidence="2" type="ORF">E8M12_12630</name>
</gene>
<evidence type="ECO:0000256" key="1">
    <source>
        <dbReference type="SAM" id="Phobius"/>
    </source>
</evidence>
<dbReference type="EMBL" id="SWDB01000030">
    <property type="protein sequence ID" value="TKB44252.1"/>
    <property type="molecule type" value="Genomic_DNA"/>
</dbReference>
<dbReference type="InterPro" id="IPR012902">
    <property type="entry name" value="N_methyl_site"/>
</dbReference>
<proteinExistence type="predicted"/>
<evidence type="ECO:0000313" key="2">
    <source>
        <dbReference type="EMBL" id="TKB44252.1"/>
    </source>
</evidence>